<evidence type="ECO:0000256" key="4">
    <source>
        <dbReference type="RuleBase" id="RU365031"/>
    </source>
</evidence>
<dbReference type="Pfam" id="PF02522">
    <property type="entry name" value="Antibiotic_NAT"/>
    <property type="match status" value="1"/>
</dbReference>
<dbReference type="EC" id="2.3.1.-" evidence="4"/>
<comment type="catalytic activity">
    <reaction evidence="4">
        <text>a 2-deoxystreptamine antibiotic + acetyl-CoA = an N(3)-acetyl-2-deoxystreptamine antibiotic + CoA + H(+)</text>
        <dbReference type="Rhea" id="RHEA:12665"/>
        <dbReference type="ChEBI" id="CHEBI:15378"/>
        <dbReference type="ChEBI" id="CHEBI:57287"/>
        <dbReference type="ChEBI" id="CHEBI:57288"/>
        <dbReference type="ChEBI" id="CHEBI:57921"/>
        <dbReference type="ChEBI" id="CHEBI:77452"/>
        <dbReference type="EC" id="2.3.1.81"/>
    </reaction>
</comment>
<evidence type="ECO:0000256" key="3">
    <source>
        <dbReference type="ARBA" id="ARBA00023315"/>
    </source>
</evidence>
<keyword evidence="3 4" id="KW-0012">Acyltransferase</keyword>
<dbReference type="InterPro" id="IPR028345">
    <property type="entry name" value="Antibiotic_NAT-like"/>
</dbReference>
<dbReference type="SUPFAM" id="SSF110710">
    <property type="entry name" value="TTHA0583/YokD-like"/>
    <property type="match status" value="1"/>
</dbReference>
<dbReference type="PANTHER" id="PTHR11104">
    <property type="entry name" value="AMINOGLYCOSIDE N3-ACETYLTRANSFERASE"/>
    <property type="match status" value="1"/>
</dbReference>
<comment type="similarity">
    <text evidence="1 4">Belongs to the antibiotic N-acetyltransferase family.</text>
</comment>
<comment type="caution">
    <text evidence="5">The sequence shown here is derived from an EMBL/GenBank/DDBJ whole genome shotgun (WGS) entry which is preliminary data.</text>
</comment>
<protein>
    <recommendedName>
        <fullName evidence="4">Aminoglycoside N(3)-acetyltransferase</fullName>
        <ecNumber evidence="4">2.3.1.-</ecNumber>
    </recommendedName>
</protein>
<accession>A0ABV6VNJ7</accession>
<sequence length="270" mass="29038">MRGEDELVDDLVGAGVPRGGVLLVQSSLRSVGPVAGGADTVVRALRRALGPGGTLVVYTATPENSRSSRLYREATAGMGAPERERHRAAMPAFDPATTPCSPSVGRLAEAVRTTPGALRSAHPQTSFAAVGPDARWIVEDHRLDCHLGEDSPLGRLYKLNASALLVGIPDWLLTPYHLADCRVPDPPRRPYTCLVRGADGERRWIDFEGVDLDDRHFPVLGAAVRERVPFGEGRLGDADCLLVPIVPAVDAATDWLTGRRLSDEYSSHVL</sequence>
<evidence type="ECO:0000256" key="2">
    <source>
        <dbReference type="ARBA" id="ARBA00022679"/>
    </source>
</evidence>
<dbReference type="Proteomes" id="UP001592531">
    <property type="component" value="Unassembled WGS sequence"/>
</dbReference>
<organism evidence="5 6">
    <name type="scientific">Streptacidiphilus cavernicola</name>
    <dbReference type="NCBI Taxonomy" id="3342716"/>
    <lineage>
        <taxon>Bacteria</taxon>
        <taxon>Bacillati</taxon>
        <taxon>Actinomycetota</taxon>
        <taxon>Actinomycetes</taxon>
        <taxon>Kitasatosporales</taxon>
        <taxon>Streptomycetaceae</taxon>
        <taxon>Streptacidiphilus</taxon>
    </lineage>
</organism>
<reference evidence="5 6" key="1">
    <citation type="submission" date="2024-09" db="EMBL/GenBank/DDBJ databases">
        <authorList>
            <person name="Lee S.D."/>
        </authorList>
    </citation>
    <scope>NUCLEOTIDE SEQUENCE [LARGE SCALE GENOMIC DNA]</scope>
    <source>
        <strain evidence="5 6">N8-3</strain>
    </source>
</reference>
<evidence type="ECO:0000313" key="6">
    <source>
        <dbReference type="Proteomes" id="UP001592531"/>
    </source>
</evidence>
<dbReference type="PANTHER" id="PTHR11104:SF0">
    <property type="entry name" value="SPBETA PROPHAGE-DERIVED AMINOGLYCOSIDE N(3')-ACETYLTRANSFERASE-LIKE PROTEIN YOKD"/>
    <property type="match status" value="1"/>
</dbReference>
<dbReference type="InterPro" id="IPR003679">
    <property type="entry name" value="Amioglycoside_AcTrfase"/>
</dbReference>
<gene>
    <name evidence="5" type="ORF">ACEZDE_01425</name>
</gene>
<evidence type="ECO:0000256" key="1">
    <source>
        <dbReference type="ARBA" id="ARBA00006383"/>
    </source>
</evidence>
<keyword evidence="6" id="KW-1185">Reference proteome</keyword>
<proteinExistence type="inferred from homology"/>
<dbReference type="EMBL" id="JBHFAB010000001">
    <property type="protein sequence ID" value="MFC1415310.1"/>
    <property type="molecule type" value="Genomic_DNA"/>
</dbReference>
<keyword evidence="4" id="KW-0046">Antibiotic resistance</keyword>
<evidence type="ECO:0000313" key="5">
    <source>
        <dbReference type="EMBL" id="MFC1415310.1"/>
    </source>
</evidence>
<keyword evidence="2 4" id="KW-0808">Transferase</keyword>
<name>A0ABV6VNJ7_9ACTN</name>
<dbReference type="RefSeq" id="WP_380530782.1">
    <property type="nucleotide sequence ID" value="NZ_JBHFAB010000001.1"/>
</dbReference>